<comment type="caution">
    <text evidence="1">The sequence shown here is derived from an EMBL/GenBank/DDBJ whole genome shotgun (WGS) entry which is preliminary data.</text>
</comment>
<reference evidence="1" key="1">
    <citation type="submission" date="2019-05" db="EMBL/GenBank/DDBJ databases">
        <title>Revised genome assembly of Burkholderiaceae (previously Ralstonia) sp. PBA.</title>
        <authorList>
            <person name="Gan H.M."/>
        </authorList>
    </citation>
    <scope>NUCLEOTIDE SEQUENCE</scope>
    <source>
        <strain evidence="1">PBA</strain>
    </source>
</reference>
<evidence type="ECO:0000313" key="2">
    <source>
        <dbReference type="Proteomes" id="UP000004277"/>
    </source>
</evidence>
<organism evidence="1 2">
    <name type="scientific">Imbroritus primus</name>
    <dbReference type="NCBI Taxonomy" id="3058603"/>
    <lineage>
        <taxon>Bacteria</taxon>
        <taxon>Pseudomonadati</taxon>
        <taxon>Pseudomonadota</taxon>
        <taxon>Betaproteobacteria</taxon>
        <taxon>Burkholderiales</taxon>
        <taxon>Burkholderiaceae</taxon>
        <taxon>Imbroritus</taxon>
    </lineage>
</organism>
<dbReference type="Proteomes" id="UP000004277">
    <property type="component" value="Unassembled WGS sequence"/>
</dbReference>
<dbReference type="EMBL" id="AKCV02000015">
    <property type="protein sequence ID" value="TMS58349.1"/>
    <property type="molecule type" value="Genomic_DNA"/>
</dbReference>
<accession>A0ACD3SQ12</accession>
<gene>
    <name evidence="1" type="ORF">MW7_006280</name>
</gene>
<sequence length="577" mass="58067">MTAAALSAAALVAACGGGGGETPVAPAQASLQLSGVAATGLAMASSAVDVKCASGTGTATTNASGGYTVTVTDGALPCIVKVTGQVNGVDVTLHSLAQAGTASGSTTTATANVTPLTEMILARAVGTLPSDLFANFGSGSAVTSTAITQASTDILTALSTAAGVDLTTIDPFNTPLVAATSANPSGGNNYDKLLDQLGTVVSPATLAQVVSQIASTTGSGAPTTLSEVVTNISKGLLAGCPQALSGKYRIIDYIGASDVVEIDFGAGLLKAADGDHAITPSSQACEFDVAGSVLTTVMIGPAGAGVTRDAERVGFIFPVQAHNFASAQGKWEFLESGVEEASSNNAARHWVGEMTIASDGKVTVCDYDVPANNFSACVVDTDEAATLQANSDGTFSLQYGSGSSPVYGFRAPNGALTLFGTNNPSGSLAPEVLKSSFVLTRPNTISAAPVGTESKFWDVTQNVVLDSGNNTVLNPGGDPSLNTGTIARNSTVITASTETTITRKLTSSGSDNGRVDTLTLNNPIPGMRSRPQGVDNSTGTPIPYSAIISRGFQGTGISIALDNRVDRHFMSYSVTRP</sequence>
<name>A0ACD3SQ12_9BURK</name>
<proteinExistence type="predicted"/>
<evidence type="ECO:0000313" key="1">
    <source>
        <dbReference type="EMBL" id="TMS58349.1"/>
    </source>
</evidence>
<protein>
    <submittedName>
        <fullName evidence="1">Uncharacterized protein</fullName>
    </submittedName>
</protein>
<keyword evidence="2" id="KW-1185">Reference proteome</keyword>